<dbReference type="AlphaFoldDB" id="A0A922DPU0"/>
<reference evidence="1" key="1">
    <citation type="submission" date="2021-01" db="EMBL/GenBank/DDBJ databases">
        <authorList>
            <person name="Lovell J.T."/>
            <person name="Bentley N."/>
            <person name="Bhattarai G."/>
            <person name="Jenkins J.W."/>
            <person name="Sreedasyam A."/>
            <person name="Alarcon Y."/>
            <person name="Bock C."/>
            <person name="Boston L."/>
            <person name="Carlson J."/>
            <person name="Cervantes K."/>
            <person name="Clermont K."/>
            <person name="Krom N."/>
            <person name="Kubenka K."/>
            <person name="Mamidi S."/>
            <person name="Mattison C."/>
            <person name="Monteros M."/>
            <person name="Pisani C."/>
            <person name="Plott C."/>
            <person name="Rajasekar S."/>
            <person name="Rhein H.S."/>
            <person name="Rohla C."/>
            <person name="Song M."/>
            <person name="Hilaire R.S."/>
            <person name="Shu S."/>
            <person name="Wells L."/>
            <person name="Wang X."/>
            <person name="Webber J."/>
            <person name="Heerema R.J."/>
            <person name="Klein P."/>
            <person name="Conner P."/>
            <person name="Grauke L."/>
            <person name="Grimwood J."/>
            <person name="Schmutz J."/>
            <person name="Randall J.J."/>
        </authorList>
    </citation>
    <scope>NUCLEOTIDE SEQUENCE</scope>
    <source>
        <tissue evidence="1">Leaf</tissue>
    </source>
</reference>
<dbReference type="Proteomes" id="UP000811246">
    <property type="component" value="Chromosome 11"/>
</dbReference>
<name>A0A922DPU0_CARIL</name>
<organism evidence="1 2">
    <name type="scientific">Carya illinoinensis</name>
    <name type="common">Pecan</name>
    <dbReference type="NCBI Taxonomy" id="32201"/>
    <lineage>
        <taxon>Eukaryota</taxon>
        <taxon>Viridiplantae</taxon>
        <taxon>Streptophyta</taxon>
        <taxon>Embryophyta</taxon>
        <taxon>Tracheophyta</taxon>
        <taxon>Spermatophyta</taxon>
        <taxon>Magnoliopsida</taxon>
        <taxon>eudicotyledons</taxon>
        <taxon>Gunneridae</taxon>
        <taxon>Pentapetalae</taxon>
        <taxon>rosids</taxon>
        <taxon>fabids</taxon>
        <taxon>Fagales</taxon>
        <taxon>Juglandaceae</taxon>
        <taxon>Carya</taxon>
    </lineage>
</organism>
<protein>
    <submittedName>
        <fullName evidence="1">Uncharacterized protein</fullName>
    </submittedName>
</protein>
<sequence length="110" mass="12967">MSGVLVPNQKYPYKSEVIHLLSMKIMLHCLHQCQALQLSLSNTHTHIDTNSVYIRYADRENMIISRYRLMIYYGSPRKAILLLLLPKSLLSKKMTMSIYINFDYFNFFSV</sequence>
<gene>
    <name evidence="1" type="ORF">I3842_11G130500</name>
</gene>
<proteinExistence type="predicted"/>
<dbReference type="EMBL" id="CM031835">
    <property type="protein sequence ID" value="KAG6688540.1"/>
    <property type="molecule type" value="Genomic_DNA"/>
</dbReference>
<comment type="caution">
    <text evidence="1">The sequence shown here is derived from an EMBL/GenBank/DDBJ whole genome shotgun (WGS) entry which is preliminary data.</text>
</comment>
<evidence type="ECO:0000313" key="2">
    <source>
        <dbReference type="Proteomes" id="UP000811246"/>
    </source>
</evidence>
<evidence type="ECO:0000313" key="1">
    <source>
        <dbReference type="EMBL" id="KAG6688540.1"/>
    </source>
</evidence>
<accession>A0A922DPU0</accession>